<protein>
    <recommendedName>
        <fullName evidence="7">Orotidine-5'-phosphate decarboxylase</fullName>
        <ecNumber evidence="7">4.1.1.23</ecNumber>
    </recommendedName>
</protein>
<dbReference type="InterPro" id="IPR001754">
    <property type="entry name" value="OMPdeCOase_dom"/>
</dbReference>
<evidence type="ECO:0000256" key="1">
    <source>
        <dbReference type="ARBA" id="ARBA00004861"/>
    </source>
</evidence>
<dbReference type="EMBL" id="CP019791">
    <property type="protein sequence ID" value="AQT67669.1"/>
    <property type="molecule type" value="Genomic_DNA"/>
</dbReference>
<keyword evidence="5" id="KW-0456">Lyase</keyword>
<dbReference type="UniPathway" id="UPA00070">
    <property type="reaction ID" value="UER00120"/>
</dbReference>
<evidence type="ECO:0000256" key="2">
    <source>
        <dbReference type="ARBA" id="ARBA00008847"/>
    </source>
</evidence>
<evidence type="ECO:0000313" key="10">
    <source>
        <dbReference type="Proteomes" id="UP000189674"/>
    </source>
</evidence>
<dbReference type="GO" id="GO:0044205">
    <property type="term" value="P:'de novo' UMP biosynthetic process"/>
    <property type="evidence" value="ECO:0007669"/>
    <property type="project" value="UniProtKB-UniPathway"/>
</dbReference>
<comment type="catalytic activity">
    <reaction evidence="6">
        <text>orotidine 5'-phosphate + H(+) = UMP + CO2</text>
        <dbReference type="Rhea" id="RHEA:11596"/>
        <dbReference type="ChEBI" id="CHEBI:15378"/>
        <dbReference type="ChEBI" id="CHEBI:16526"/>
        <dbReference type="ChEBI" id="CHEBI:57538"/>
        <dbReference type="ChEBI" id="CHEBI:57865"/>
        <dbReference type="EC" id="4.1.1.23"/>
    </reaction>
</comment>
<dbReference type="InterPro" id="IPR011060">
    <property type="entry name" value="RibuloseP-bd_barrel"/>
</dbReference>
<gene>
    <name evidence="9" type="ORF">STSP2_00817</name>
</gene>
<dbReference type="Gene3D" id="3.20.20.70">
    <property type="entry name" value="Aldolase class I"/>
    <property type="match status" value="1"/>
</dbReference>
<dbReference type="STRING" id="1936003.STSP2_00817"/>
<dbReference type="OrthoDB" id="9808470at2"/>
<evidence type="ECO:0000256" key="3">
    <source>
        <dbReference type="ARBA" id="ARBA00022793"/>
    </source>
</evidence>
<dbReference type="AlphaFoldDB" id="A0A1U9NIB2"/>
<reference evidence="10" key="1">
    <citation type="submission" date="2017-02" db="EMBL/GenBank/DDBJ databases">
        <title>Comparative genomics and description of representatives of a novel lineage of planctomycetes thriving in anoxic sediments.</title>
        <authorList>
            <person name="Spring S."/>
            <person name="Bunk B."/>
            <person name="Sproer C."/>
        </authorList>
    </citation>
    <scope>NUCLEOTIDE SEQUENCE [LARGE SCALE GENOMIC DNA]</scope>
    <source>
        <strain evidence="10">ST-NAGAB-D1</strain>
    </source>
</reference>
<dbReference type="Pfam" id="PF00215">
    <property type="entry name" value="OMPdecase"/>
    <property type="match status" value="1"/>
</dbReference>
<dbReference type="SMART" id="SM00934">
    <property type="entry name" value="OMPdecase"/>
    <property type="match status" value="1"/>
</dbReference>
<proteinExistence type="inferred from homology"/>
<organism evidence="9 10">
    <name type="scientific">Anaerohalosphaera lusitana</name>
    <dbReference type="NCBI Taxonomy" id="1936003"/>
    <lineage>
        <taxon>Bacteria</taxon>
        <taxon>Pseudomonadati</taxon>
        <taxon>Planctomycetota</taxon>
        <taxon>Phycisphaerae</taxon>
        <taxon>Sedimentisphaerales</taxon>
        <taxon>Anaerohalosphaeraceae</taxon>
        <taxon>Anaerohalosphaera</taxon>
    </lineage>
</organism>
<dbReference type="SUPFAM" id="SSF51366">
    <property type="entry name" value="Ribulose-phoshate binding barrel"/>
    <property type="match status" value="1"/>
</dbReference>
<evidence type="ECO:0000256" key="5">
    <source>
        <dbReference type="ARBA" id="ARBA00023239"/>
    </source>
</evidence>
<dbReference type="GO" id="GO:0006207">
    <property type="term" value="P:'de novo' pyrimidine nucleobase biosynthetic process"/>
    <property type="evidence" value="ECO:0007669"/>
    <property type="project" value="InterPro"/>
</dbReference>
<feature type="domain" description="Orotidine 5'-phosphate decarboxylase" evidence="8">
    <location>
        <begin position="54"/>
        <end position="324"/>
    </location>
</feature>
<keyword evidence="4" id="KW-0665">Pyrimidine biosynthesis</keyword>
<dbReference type="PANTHER" id="PTHR43375">
    <property type="entry name" value="OROTIDINE 5'-PHOSPHATE DECARBOXYLASE"/>
    <property type="match status" value="1"/>
</dbReference>
<dbReference type="Proteomes" id="UP000189674">
    <property type="component" value="Chromosome"/>
</dbReference>
<dbReference type="EC" id="4.1.1.23" evidence="7"/>
<evidence type="ECO:0000256" key="7">
    <source>
        <dbReference type="NCBIfam" id="TIGR02127"/>
    </source>
</evidence>
<dbReference type="InterPro" id="IPR013785">
    <property type="entry name" value="Aldolase_TIM"/>
</dbReference>
<evidence type="ECO:0000256" key="6">
    <source>
        <dbReference type="ARBA" id="ARBA00049157"/>
    </source>
</evidence>
<evidence type="ECO:0000259" key="8">
    <source>
        <dbReference type="SMART" id="SM00934"/>
    </source>
</evidence>
<dbReference type="PROSITE" id="PS00156">
    <property type="entry name" value="OMPDECASE"/>
    <property type="match status" value="1"/>
</dbReference>
<keyword evidence="10" id="KW-1185">Reference proteome</keyword>
<evidence type="ECO:0000313" key="9">
    <source>
        <dbReference type="EMBL" id="AQT67669.1"/>
    </source>
</evidence>
<name>A0A1U9NIB2_9BACT</name>
<accession>A0A1U9NIB2</accession>
<dbReference type="InterPro" id="IPR018089">
    <property type="entry name" value="OMPdecase_AS"/>
</dbReference>
<dbReference type="InterPro" id="IPR011995">
    <property type="entry name" value="OMPdecase_type-2"/>
</dbReference>
<comment type="similarity">
    <text evidence="2">Belongs to the OMP decarboxylase family. Type 2 subfamily.</text>
</comment>
<sequence length="349" mass="37906">MCLEADRNLRTKAYFVDVQVCFVFLKRTSSRKELPVASHFGDRLCVAVEKKRTPLVVGLDPVYDRLPAEIREHPEMNDSEDAGAAIDAVATFCNRVLHLVAGKVPAVKINSAYFEKYLWEGVEAYYALVSEAESLGVEVIGDVKRGDIGHTAGLYSQAHLQNPIMTGLEDIITPDAITVNGFAGADGIVPFADTANAEGKGVFVWVRASNPSAGVIQDFADADGVKMYEKLAEVVGEIAKQSERTGERGYSNVGMVVGGTSPEATTALREKYPEMWILVPGYGSQGATAADCVRFCNKDKMGALVNSSRSIIYAYDKPEYQEKFGGDWEKCIVQAVDDANAELREAIGL</sequence>
<dbReference type="KEGG" id="alus:STSP2_00817"/>
<evidence type="ECO:0000256" key="4">
    <source>
        <dbReference type="ARBA" id="ARBA00022975"/>
    </source>
</evidence>
<comment type="pathway">
    <text evidence="1">Pyrimidine metabolism; UMP biosynthesis via de novo pathway; UMP from orotate: step 2/2.</text>
</comment>
<dbReference type="GO" id="GO:0004590">
    <property type="term" value="F:orotidine-5'-phosphate decarboxylase activity"/>
    <property type="evidence" value="ECO:0007669"/>
    <property type="project" value="UniProtKB-UniRule"/>
</dbReference>
<dbReference type="NCBIfam" id="TIGR02127">
    <property type="entry name" value="pyrF_sub2"/>
    <property type="match status" value="1"/>
</dbReference>
<keyword evidence="3" id="KW-0210">Decarboxylase</keyword>
<dbReference type="CDD" id="cd04725">
    <property type="entry name" value="OMP_decarboxylase_like"/>
    <property type="match status" value="1"/>
</dbReference>
<dbReference type="PANTHER" id="PTHR43375:SF1">
    <property type="entry name" value="OROTIDINE 5'-PHOSPHATE DECARBOXYLASE"/>
    <property type="match status" value="1"/>
</dbReference>